<sequence>MAPAPTPLATLLKGPRLPPGSFRSPINLKMTPRLPQELVDRVIDLVATRESNTKMQDLQSCSLTARSWSCRSQRYLLQSIIIPSFNHLLEWASEMDPTNGISSYVRTLTLCDNLTWRFSPNTLAQLERNLAAFDRLECLNLRGFHIHSGIRHIELIPKWFGLFGNTLKTLNLEACSLSPNAFQSILYLFPLLDNVSISDDCQAVIVTEDDRALKRHLGDVTHFRGSLVTGINTLQEFLPCLLMVPLQLHRLVCAFSGEGNQIVSACAPTLQTLFFEADRGINDAQVNPIYFPELHTFEFWIGDWDDVEPMVYHYFPLIGSAPNLSTIRVDVNEETRDSDVLSLRDSSGWKEVDLQLCRLAKGARGPVTLVLDVVLSLELSSKIDPFRILAGPQFLPKFLDAGGLIRFE</sequence>
<dbReference type="EMBL" id="WIUZ02000004">
    <property type="protein sequence ID" value="KAF9788233.1"/>
    <property type="molecule type" value="Genomic_DNA"/>
</dbReference>
<dbReference type="AlphaFoldDB" id="A0A9P6HIX5"/>
<evidence type="ECO:0008006" key="3">
    <source>
        <dbReference type="Google" id="ProtNLM"/>
    </source>
</evidence>
<comment type="caution">
    <text evidence="1">The sequence shown here is derived from an EMBL/GenBank/DDBJ whole genome shotgun (WGS) entry which is preliminary data.</text>
</comment>
<protein>
    <recommendedName>
        <fullName evidence="3">F-box domain-containing protein</fullName>
    </recommendedName>
</protein>
<gene>
    <name evidence="1" type="ORF">BJ322DRAFT_617358</name>
</gene>
<reference evidence="1" key="1">
    <citation type="journal article" date="2020" name="Nat. Commun.">
        <title>Large-scale genome sequencing of mycorrhizal fungi provides insights into the early evolution of symbiotic traits.</title>
        <authorList>
            <person name="Miyauchi S."/>
            <person name="Kiss E."/>
            <person name="Kuo A."/>
            <person name="Drula E."/>
            <person name="Kohler A."/>
            <person name="Sanchez-Garcia M."/>
            <person name="Morin E."/>
            <person name="Andreopoulos B."/>
            <person name="Barry K.W."/>
            <person name="Bonito G."/>
            <person name="Buee M."/>
            <person name="Carver A."/>
            <person name="Chen C."/>
            <person name="Cichocki N."/>
            <person name="Clum A."/>
            <person name="Culley D."/>
            <person name="Crous P.W."/>
            <person name="Fauchery L."/>
            <person name="Girlanda M."/>
            <person name="Hayes R.D."/>
            <person name="Keri Z."/>
            <person name="LaButti K."/>
            <person name="Lipzen A."/>
            <person name="Lombard V."/>
            <person name="Magnuson J."/>
            <person name="Maillard F."/>
            <person name="Murat C."/>
            <person name="Nolan M."/>
            <person name="Ohm R.A."/>
            <person name="Pangilinan J."/>
            <person name="Pereira M.F."/>
            <person name="Perotto S."/>
            <person name="Peter M."/>
            <person name="Pfister S."/>
            <person name="Riley R."/>
            <person name="Sitrit Y."/>
            <person name="Stielow J.B."/>
            <person name="Szollosi G."/>
            <person name="Zifcakova L."/>
            <person name="Stursova M."/>
            <person name="Spatafora J.W."/>
            <person name="Tedersoo L."/>
            <person name="Vaario L.M."/>
            <person name="Yamada A."/>
            <person name="Yan M."/>
            <person name="Wang P."/>
            <person name="Xu J."/>
            <person name="Bruns T."/>
            <person name="Baldrian P."/>
            <person name="Vilgalys R."/>
            <person name="Dunand C."/>
            <person name="Henrissat B."/>
            <person name="Grigoriev I.V."/>
            <person name="Hibbett D."/>
            <person name="Nagy L.G."/>
            <person name="Martin F.M."/>
        </authorList>
    </citation>
    <scope>NUCLEOTIDE SEQUENCE</scope>
    <source>
        <strain evidence="1">UH-Tt-Lm1</strain>
    </source>
</reference>
<dbReference type="Proteomes" id="UP000736335">
    <property type="component" value="Unassembled WGS sequence"/>
</dbReference>
<organism evidence="1 2">
    <name type="scientific">Thelephora terrestris</name>
    <dbReference type="NCBI Taxonomy" id="56493"/>
    <lineage>
        <taxon>Eukaryota</taxon>
        <taxon>Fungi</taxon>
        <taxon>Dikarya</taxon>
        <taxon>Basidiomycota</taxon>
        <taxon>Agaricomycotina</taxon>
        <taxon>Agaricomycetes</taxon>
        <taxon>Thelephorales</taxon>
        <taxon>Thelephoraceae</taxon>
        <taxon>Thelephora</taxon>
    </lineage>
</organism>
<reference evidence="1" key="2">
    <citation type="submission" date="2020-11" db="EMBL/GenBank/DDBJ databases">
        <authorList>
            <consortium name="DOE Joint Genome Institute"/>
            <person name="Kuo A."/>
            <person name="Miyauchi S."/>
            <person name="Kiss E."/>
            <person name="Drula E."/>
            <person name="Kohler A."/>
            <person name="Sanchez-Garcia M."/>
            <person name="Andreopoulos B."/>
            <person name="Barry K.W."/>
            <person name="Bonito G."/>
            <person name="Buee M."/>
            <person name="Carver A."/>
            <person name="Chen C."/>
            <person name="Cichocki N."/>
            <person name="Clum A."/>
            <person name="Culley D."/>
            <person name="Crous P.W."/>
            <person name="Fauchery L."/>
            <person name="Girlanda M."/>
            <person name="Hayes R."/>
            <person name="Keri Z."/>
            <person name="Labutti K."/>
            <person name="Lipzen A."/>
            <person name="Lombard V."/>
            <person name="Magnuson J."/>
            <person name="Maillard F."/>
            <person name="Morin E."/>
            <person name="Murat C."/>
            <person name="Nolan M."/>
            <person name="Ohm R."/>
            <person name="Pangilinan J."/>
            <person name="Pereira M."/>
            <person name="Perotto S."/>
            <person name="Peter M."/>
            <person name="Riley R."/>
            <person name="Sitrit Y."/>
            <person name="Stielow B."/>
            <person name="Szollosi G."/>
            <person name="Zifcakova L."/>
            <person name="Stursova M."/>
            <person name="Spatafora J.W."/>
            <person name="Tedersoo L."/>
            <person name="Vaario L.-M."/>
            <person name="Yamada A."/>
            <person name="Yan M."/>
            <person name="Wang P."/>
            <person name="Xu J."/>
            <person name="Bruns T."/>
            <person name="Baldrian P."/>
            <person name="Vilgalys R."/>
            <person name="Henrissat B."/>
            <person name="Grigoriev I.V."/>
            <person name="Hibbett D."/>
            <person name="Nagy L.G."/>
            <person name="Martin F.M."/>
        </authorList>
    </citation>
    <scope>NUCLEOTIDE SEQUENCE</scope>
    <source>
        <strain evidence="1">UH-Tt-Lm1</strain>
    </source>
</reference>
<dbReference type="OrthoDB" id="2745898at2759"/>
<dbReference type="Gene3D" id="3.80.10.10">
    <property type="entry name" value="Ribonuclease Inhibitor"/>
    <property type="match status" value="1"/>
</dbReference>
<dbReference type="SUPFAM" id="SSF52047">
    <property type="entry name" value="RNI-like"/>
    <property type="match status" value="1"/>
</dbReference>
<proteinExistence type="predicted"/>
<accession>A0A9P6HIX5</accession>
<dbReference type="InterPro" id="IPR032675">
    <property type="entry name" value="LRR_dom_sf"/>
</dbReference>
<name>A0A9P6HIX5_9AGAM</name>
<keyword evidence="2" id="KW-1185">Reference proteome</keyword>
<evidence type="ECO:0000313" key="1">
    <source>
        <dbReference type="EMBL" id="KAF9788233.1"/>
    </source>
</evidence>
<evidence type="ECO:0000313" key="2">
    <source>
        <dbReference type="Proteomes" id="UP000736335"/>
    </source>
</evidence>